<evidence type="ECO:0000259" key="1">
    <source>
        <dbReference type="Pfam" id="PF07883"/>
    </source>
</evidence>
<name>A0A2R4W327_THEAF</name>
<evidence type="ECO:0000313" key="2">
    <source>
        <dbReference type="EMBL" id="AWB11072.1"/>
    </source>
</evidence>
<organism evidence="2 3">
    <name type="scientific">Thermodesulfobium acidiphilum</name>
    <dbReference type="NCBI Taxonomy" id="1794699"/>
    <lineage>
        <taxon>Bacteria</taxon>
        <taxon>Pseudomonadati</taxon>
        <taxon>Thermodesulfobiota</taxon>
        <taxon>Thermodesulfobiia</taxon>
        <taxon>Thermodesulfobiales</taxon>
        <taxon>Thermodesulfobiaceae</taxon>
        <taxon>Thermodesulfobium</taxon>
    </lineage>
</organism>
<dbReference type="AlphaFoldDB" id="A0A2R4W327"/>
<dbReference type="SUPFAM" id="SSF51182">
    <property type="entry name" value="RmlC-like cupins"/>
    <property type="match status" value="1"/>
</dbReference>
<reference evidence="2 3" key="1">
    <citation type="submission" date="2017-04" db="EMBL/GenBank/DDBJ databases">
        <title>Genomic insights into metabolism of Thermodesulfobium acidiphilum.</title>
        <authorList>
            <person name="Toshchakov S.V."/>
            <person name="Frolov E.N."/>
            <person name="Kublanov I.V."/>
            <person name="Samarov N.I."/>
            <person name="Novikov A."/>
            <person name="Lebedinsky A.V."/>
            <person name="Bonch-Osmolovskaya E.A."/>
            <person name="Chernyh N.A."/>
        </authorList>
    </citation>
    <scope>NUCLEOTIDE SEQUENCE [LARGE SCALE GENOMIC DNA]</scope>
    <source>
        <strain evidence="2 3">3127-1</strain>
    </source>
</reference>
<sequence>MLPRLKNLNKLVFERKNGINKKVVFSPNTDGNHFLSLHLYEGVPGEEIKLDTEVGDEIIVVINGSLKVNINDIEYHIKKDMSILLPSGRSYQLIIEGGEPLKAFVIGCEQCLLANEQKKEYELIKG</sequence>
<dbReference type="OrthoDB" id="253601at2"/>
<feature type="domain" description="Cupin type-2" evidence="1">
    <location>
        <begin position="44"/>
        <end position="106"/>
    </location>
</feature>
<evidence type="ECO:0000313" key="3">
    <source>
        <dbReference type="Proteomes" id="UP000244792"/>
    </source>
</evidence>
<accession>A0A2R4W327</accession>
<protein>
    <submittedName>
        <fullName evidence="2">Cupin domain-containing protein</fullName>
    </submittedName>
</protein>
<proteinExistence type="predicted"/>
<dbReference type="Gene3D" id="2.60.120.10">
    <property type="entry name" value="Jelly Rolls"/>
    <property type="match status" value="1"/>
</dbReference>
<dbReference type="Pfam" id="PF07883">
    <property type="entry name" value="Cupin_2"/>
    <property type="match status" value="1"/>
</dbReference>
<dbReference type="KEGG" id="taci:TDSAC_1736"/>
<dbReference type="RefSeq" id="WP_108310111.1">
    <property type="nucleotide sequence ID" value="NZ_CP020921.1"/>
</dbReference>
<dbReference type="InterPro" id="IPR014710">
    <property type="entry name" value="RmlC-like_jellyroll"/>
</dbReference>
<dbReference type="Proteomes" id="UP000244792">
    <property type="component" value="Chromosome"/>
</dbReference>
<dbReference type="InterPro" id="IPR013096">
    <property type="entry name" value="Cupin_2"/>
</dbReference>
<keyword evidence="3" id="KW-1185">Reference proteome</keyword>
<dbReference type="InterPro" id="IPR011051">
    <property type="entry name" value="RmlC_Cupin_sf"/>
</dbReference>
<gene>
    <name evidence="2" type="ORF">TDSAC_1736</name>
</gene>
<dbReference type="EMBL" id="CP020921">
    <property type="protein sequence ID" value="AWB11072.1"/>
    <property type="molecule type" value="Genomic_DNA"/>
</dbReference>